<reference evidence="8" key="1">
    <citation type="submission" date="2017-09" db="EMBL/GenBank/DDBJ databases">
        <title>Depth-based differentiation of microbial function through sediment-hosted aquifers and enrichment of novel symbionts in the deep terrestrial subsurface.</title>
        <authorList>
            <person name="Probst A.J."/>
            <person name="Ladd B."/>
            <person name="Jarett J.K."/>
            <person name="Geller-Mcgrath D.E."/>
            <person name="Sieber C.M.K."/>
            <person name="Emerson J.B."/>
            <person name="Anantharaman K."/>
            <person name="Thomas B.C."/>
            <person name="Malmstrom R."/>
            <person name="Stieglmeier M."/>
            <person name="Klingl A."/>
            <person name="Woyke T."/>
            <person name="Ryan C.M."/>
            <person name="Banfield J.F."/>
        </authorList>
    </citation>
    <scope>NUCLEOTIDE SEQUENCE [LARGE SCALE GENOMIC DNA]</scope>
</reference>
<dbReference type="Proteomes" id="UP000228533">
    <property type="component" value="Unassembled WGS sequence"/>
</dbReference>
<evidence type="ECO:0000256" key="2">
    <source>
        <dbReference type="ARBA" id="ARBA00022679"/>
    </source>
</evidence>
<dbReference type="SUPFAM" id="SSF55729">
    <property type="entry name" value="Acyl-CoA N-acyltransferases (Nat)"/>
    <property type="match status" value="2"/>
</dbReference>
<name>A0A2M6WSW8_9BACT</name>
<dbReference type="GO" id="GO:0016755">
    <property type="term" value="F:aminoacyltransferase activity"/>
    <property type="evidence" value="ECO:0007669"/>
    <property type="project" value="InterPro"/>
</dbReference>
<evidence type="ECO:0000256" key="6">
    <source>
        <dbReference type="ARBA" id="ARBA00023316"/>
    </source>
</evidence>
<keyword evidence="5" id="KW-0012">Acyltransferase</keyword>
<dbReference type="GO" id="GO:0009252">
    <property type="term" value="P:peptidoglycan biosynthetic process"/>
    <property type="evidence" value="ECO:0007669"/>
    <property type="project" value="UniProtKB-KW"/>
</dbReference>
<evidence type="ECO:0008006" key="9">
    <source>
        <dbReference type="Google" id="ProtNLM"/>
    </source>
</evidence>
<keyword evidence="6" id="KW-0961">Cell wall biogenesis/degradation</keyword>
<keyword evidence="2" id="KW-0808">Transferase</keyword>
<comment type="caution">
    <text evidence="7">The sequence shown here is derived from an EMBL/GenBank/DDBJ whole genome shotgun (WGS) entry which is preliminary data.</text>
</comment>
<evidence type="ECO:0000256" key="1">
    <source>
        <dbReference type="ARBA" id="ARBA00009943"/>
    </source>
</evidence>
<keyword evidence="4" id="KW-0573">Peptidoglycan synthesis</keyword>
<accession>A0A2M6WSW8</accession>
<evidence type="ECO:0000256" key="5">
    <source>
        <dbReference type="ARBA" id="ARBA00023315"/>
    </source>
</evidence>
<dbReference type="Gene3D" id="3.40.630.30">
    <property type="match status" value="2"/>
</dbReference>
<comment type="similarity">
    <text evidence="1">Belongs to the FemABX family.</text>
</comment>
<dbReference type="PANTHER" id="PTHR36174:SF1">
    <property type="entry name" value="LIPID II:GLYCINE GLYCYLTRANSFERASE"/>
    <property type="match status" value="1"/>
</dbReference>
<gene>
    <name evidence="7" type="ORF">COT94_03445</name>
</gene>
<evidence type="ECO:0000313" key="8">
    <source>
        <dbReference type="Proteomes" id="UP000228533"/>
    </source>
</evidence>
<dbReference type="InterPro" id="IPR016181">
    <property type="entry name" value="Acyl_CoA_acyltransferase"/>
</dbReference>
<dbReference type="AlphaFoldDB" id="A0A2M6WSW8"/>
<protein>
    <recommendedName>
        <fullName evidence="9">BioF2-like acetyltransferase domain-containing protein</fullName>
    </recommendedName>
</protein>
<sequence>MKIITPKTSDWNNFVANSVSPEFLQDRRWSNIFSPDIDNYLAVVDADGNLLAGVQWLNKATLGVKYLFSPRGPVFAETLSASVLQTTWQLLSEAVTKQAKQRGCWFWRLEPSLAVEKWSPDKRLIFSLNLEPSLTWLTNLVDDDTLIKGMHPKTRYNIRLAQKKSLVFRQGGIDDLEVWWKLLSGTSDRDGFAIHSKEHYKKILELGKGWIDLFLVEFSGQAIAAGLFNKTGVKASYIHGASNHLYRHLMAPYLLHWEVMRHYREQGAKVYDWFGVDEKKWPGVTRFKQGFGGQLFSYPGTLDLPISSFYYRMYRVLRRLRRLLPI</sequence>
<proteinExistence type="inferred from homology"/>
<dbReference type="EMBL" id="PFAM01000021">
    <property type="protein sequence ID" value="PIT95874.1"/>
    <property type="molecule type" value="Genomic_DNA"/>
</dbReference>
<organism evidence="7 8">
    <name type="scientific">Candidatus Falkowbacteria bacterium CG10_big_fil_rev_8_21_14_0_10_37_14</name>
    <dbReference type="NCBI Taxonomy" id="1974561"/>
    <lineage>
        <taxon>Bacteria</taxon>
        <taxon>Candidatus Falkowiibacteriota</taxon>
    </lineage>
</organism>
<evidence type="ECO:0000313" key="7">
    <source>
        <dbReference type="EMBL" id="PIT95874.1"/>
    </source>
</evidence>
<evidence type="ECO:0000256" key="4">
    <source>
        <dbReference type="ARBA" id="ARBA00022984"/>
    </source>
</evidence>
<dbReference type="GO" id="GO:0071555">
    <property type="term" value="P:cell wall organization"/>
    <property type="evidence" value="ECO:0007669"/>
    <property type="project" value="UniProtKB-KW"/>
</dbReference>
<dbReference type="PANTHER" id="PTHR36174">
    <property type="entry name" value="LIPID II:GLYCINE GLYCYLTRANSFERASE"/>
    <property type="match status" value="1"/>
</dbReference>
<evidence type="ECO:0000256" key="3">
    <source>
        <dbReference type="ARBA" id="ARBA00022960"/>
    </source>
</evidence>
<dbReference type="Pfam" id="PF02388">
    <property type="entry name" value="FemAB"/>
    <property type="match status" value="2"/>
</dbReference>
<dbReference type="InterPro" id="IPR003447">
    <property type="entry name" value="FEMABX"/>
</dbReference>
<dbReference type="GO" id="GO:0008360">
    <property type="term" value="P:regulation of cell shape"/>
    <property type="evidence" value="ECO:0007669"/>
    <property type="project" value="UniProtKB-KW"/>
</dbReference>
<keyword evidence="3" id="KW-0133">Cell shape</keyword>
<dbReference type="PROSITE" id="PS51191">
    <property type="entry name" value="FEMABX"/>
    <property type="match status" value="1"/>
</dbReference>
<dbReference type="InterPro" id="IPR050644">
    <property type="entry name" value="PG_Glycine_Bridge_Synth"/>
</dbReference>